<sequence>MKAFAIYCAKSFAALLVAALVLGLAQQWDTVETVRVRAGMTRSA</sequence>
<dbReference type="EMBL" id="CABVPY010000018">
    <property type="protein sequence ID" value="VWB69943.1"/>
    <property type="molecule type" value="Genomic_DNA"/>
</dbReference>
<gene>
    <name evidence="1" type="ORF">BLA6863_03277</name>
</gene>
<dbReference type="Proteomes" id="UP000494170">
    <property type="component" value="Unassembled WGS sequence"/>
</dbReference>
<proteinExistence type="predicted"/>
<evidence type="ECO:0000313" key="2">
    <source>
        <dbReference type="Proteomes" id="UP000494170"/>
    </source>
</evidence>
<evidence type="ECO:0000313" key="1">
    <source>
        <dbReference type="EMBL" id="VWB69943.1"/>
    </source>
</evidence>
<accession>A0A6P2LF40</accession>
<name>A0A6P2LF40_BURL3</name>
<dbReference type="AlphaFoldDB" id="A0A6P2LF40"/>
<reference evidence="1 2" key="1">
    <citation type="submission" date="2019-09" db="EMBL/GenBank/DDBJ databases">
        <authorList>
            <person name="Depoorter E."/>
        </authorList>
    </citation>
    <scope>NUCLEOTIDE SEQUENCE [LARGE SCALE GENOMIC DNA]</scope>
    <source>
        <strain evidence="1">LMG 6863</strain>
    </source>
</reference>
<dbReference type="RefSeq" id="WP_302480434.1">
    <property type="nucleotide sequence ID" value="NZ_CABVPY010000018.1"/>
</dbReference>
<organism evidence="1 2">
    <name type="scientific">Burkholderia lata (strain ATCC 17760 / DSM 23089 / LMG 22485 / NCIMB 9086 / R18194 / 383)</name>
    <dbReference type="NCBI Taxonomy" id="482957"/>
    <lineage>
        <taxon>Bacteria</taxon>
        <taxon>Pseudomonadati</taxon>
        <taxon>Pseudomonadota</taxon>
        <taxon>Betaproteobacteria</taxon>
        <taxon>Burkholderiales</taxon>
        <taxon>Burkholderiaceae</taxon>
        <taxon>Burkholderia</taxon>
        <taxon>Burkholderia cepacia complex</taxon>
    </lineage>
</organism>
<protein>
    <submittedName>
        <fullName evidence="1">Uncharacterized protein</fullName>
    </submittedName>
</protein>